<keyword evidence="1 7" id="KW-0547">Nucleotide-binding</keyword>
<dbReference type="InterPro" id="IPR036361">
    <property type="entry name" value="SAP_dom_sf"/>
</dbReference>
<dbReference type="InterPro" id="IPR014014">
    <property type="entry name" value="RNA_helicase_DEAD_Q_motif"/>
</dbReference>
<evidence type="ECO:0000259" key="11">
    <source>
        <dbReference type="PROSITE" id="PS51195"/>
    </source>
</evidence>
<evidence type="ECO:0000256" key="1">
    <source>
        <dbReference type="ARBA" id="ARBA00022741"/>
    </source>
</evidence>
<proteinExistence type="inferred from homology"/>
<dbReference type="InterPro" id="IPR014001">
    <property type="entry name" value="Helicase_ATP-bd"/>
</dbReference>
<dbReference type="SMART" id="SM00487">
    <property type="entry name" value="DEXDc"/>
    <property type="match status" value="1"/>
</dbReference>
<name>A0AAD3HFL7_9STRA</name>
<dbReference type="EC" id="3.6.4.13" evidence="7"/>
<dbReference type="PROSITE" id="PS51192">
    <property type="entry name" value="HELICASE_ATP_BIND_1"/>
    <property type="match status" value="1"/>
</dbReference>
<evidence type="ECO:0000313" key="13">
    <source>
        <dbReference type="Proteomes" id="UP001054902"/>
    </source>
</evidence>
<dbReference type="PANTHER" id="PTHR24031">
    <property type="entry name" value="RNA HELICASE"/>
    <property type="match status" value="1"/>
</dbReference>
<dbReference type="PROSITE" id="PS51194">
    <property type="entry name" value="HELICASE_CTER"/>
    <property type="match status" value="1"/>
</dbReference>
<dbReference type="InterPro" id="IPR011545">
    <property type="entry name" value="DEAD/DEAH_box_helicase_dom"/>
</dbReference>
<dbReference type="EMBL" id="BLLK01000072">
    <property type="protein sequence ID" value="GFH61203.1"/>
    <property type="molecule type" value="Genomic_DNA"/>
</dbReference>
<dbReference type="InterPro" id="IPR003034">
    <property type="entry name" value="SAP_dom"/>
</dbReference>
<feature type="domain" description="SAP" evidence="8">
    <location>
        <begin position="55"/>
        <end position="89"/>
    </location>
</feature>
<keyword evidence="5 7" id="KW-0694">RNA-binding</keyword>
<keyword evidence="4 7" id="KW-0067">ATP-binding</keyword>
<dbReference type="Pfam" id="PF02037">
    <property type="entry name" value="SAP"/>
    <property type="match status" value="1"/>
</dbReference>
<dbReference type="Pfam" id="PF00271">
    <property type="entry name" value="Helicase_C"/>
    <property type="match status" value="1"/>
</dbReference>
<dbReference type="GO" id="GO:0003723">
    <property type="term" value="F:RNA binding"/>
    <property type="evidence" value="ECO:0007669"/>
    <property type="project" value="UniProtKB-UniRule"/>
</dbReference>
<accession>A0AAD3HFL7</accession>
<dbReference type="InterPro" id="IPR027417">
    <property type="entry name" value="P-loop_NTPase"/>
</dbReference>
<feature type="domain" description="DEAD-box RNA helicase Q" evidence="11">
    <location>
        <begin position="126"/>
        <end position="154"/>
    </location>
</feature>
<evidence type="ECO:0000256" key="2">
    <source>
        <dbReference type="ARBA" id="ARBA00022801"/>
    </source>
</evidence>
<dbReference type="GO" id="GO:0016787">
    <property type="term" value="F:hydrolase activity"/>
    <property type="evidence" value="ECO:0007669"/>
    <property type="project" value="UniProtKB-KW"/>
</dbReference>
<dbReference type="Gene3D" id="1.10.720.30">
    <property type="entry name" value="SAP domain"/>
    <property type="match status" value="1"/>
</dbReference>
<evidence type="ECO:0000256" key="5">
    <source>
        <dbReference type="ARBA" id="ARBA00022884"/>
    </source>
</evidence>
<evidence type="ECO:0000259" key="8">
    <source>
        <dbReference type="PROSITE" id="PS50800"/>
    </source>
</evidence>
<dbReference type="GO" id="GO:0003724">
    <property type="term" value="F:RNA helicase activity"/>
    <property type="evidence" value="ECO:0007669"/>
    <property type="project" value="UniProtKB-EC"/>
</dbReference>
<comment type="domain">
    <text evidence="7">The Q motif is unique to and characteristic of the DEAD box family of RNA helicases and controls ATP binding and hydrolysis.</text>
</comment>
<reference evidence="12 13" key="1">
    <citation type="journal article" date="2021" name="Sci. Rep.">
        <title>The genome of the diatom Chaetoceros tenuissimus carries an ancient integrated fragment of an extant virus.</title>
        <authorList>
            <person name="Hongo Y."/>
            <person name="Kimura K."/>
            <person name="Takaki Y."/>
            <person name="Yoshida Y."/>
            <person name="Baba S."/>
            <person name="Kobayashi G."/>
            <person name="Nagasaki K."/>
            <person name="Hano T."/>
            <person name="Tomaru Y."/>
        </authorList>
    </citation>
    <scope>NUCLEOTIDE SEQUENCE [LARGE SCALE GENOMIC DNA]</scope>
    <source>
        <strain evidence="12 13">NIES-3715</strain>
    </source>
</reference>
<protein>
    <recommendedName>
        <fullName evidence="7">ATP-dependent RNA helicase</fullName>
        <ecNumber evidence="7">3.6.4.13</ecNumber>
    </recommendedName>
</protein>
<evidence type="ECO:0000256" key="3">
    <source>
        <dbReference type="ARBA" id="ARBA00022806"/>
    </source>
</evidence>
<dbReference type="PROSITE" id="PS51195">
    <property type="entry name" value="Q_MOTIF"/>
    <property type="match status" value="1"/>
</dbReference>
<dbReference type="PROSITE" id="PS50800">
    <property type="entry name" value="SAP"/>
    <property type="match status" value="1"/>
</dbReference>
<feature type="domain" description="Helicase C-terminal" evidence="10">
    <location>
        <begin position="423"/>
        <end position="589"/>
    </location>
</feature>
<dbReference type="GO" id="GO:0005524">
    <property type="term" value="F:ATP binding"/>
    <property type="evidence" value="ECO:0007669"/>
    <property type="project" value="UniProtKB-UniRule"/>
</dbReference>
<dbReference type="SMART" id="SM00513">
    <property type="entry name" value="SAP"/>
    <property type="match status" value="1"/>
</dbReference>
<keyword evidence="2 7" id="KW-0378">Hydrolase</keyword>
<dbReference type="SUPFAM" id="SSF52540">
    <property type="entry name" value="P-loop containing nucleoside triphosphate hydrolases"/>
    <property type="match status" value="2"/>
</dbReference>
<evidence type="ECO:0000259" key="10">
    <source>
        <dbReference type="PROSITE" id="PS51194"/>
    </source>
</evidence>
<evidence type="ECO:0000256" key="4">
    <source>
        <dbReference type="ARBA" id="ARBA00022840"/>
    </source>
</evidence>
<comment type="function">
    <text evidence="7">RNA helicase.</text>
</comment>
<comment type="similarity">
    <text evidence="7">Belongs to the DEAD box helicase family.</text>
</comment>
<evidence type="ECO:0000259" key="9">
    <source>
        <dbReference type="PROSITE" id="PS51192"/>
    </source>
</evidence>
<keyword evidence="3 7" id="KW-0347">Helicase</keyword>
<feature type="short sequence motif" description="Q motif" evidence="6">
    <location>
        <begin position="126"/>
        <end position="154"/>
    </location>
</feature>
<dbReference type="InterPro" id="IPR001650">
    <property type="entry name" value="Helicase_C-like"/>
</dbReference>
<comment type="caution">
    <text evidence="12">The sequence shown here is derived from an EMBL/GenBank/DDBJ whole genome shotgun (WGS) entry which is preliminary data.</text>
</comment>
<dbReference type="AlphaFoldDB" id="A0AAD3HFL7"/>
<sequence>MTAESFAPSYTATNKASSCLYSSSIDPLEQTKKQLQKMSSASEFDQDEEILYKKLIMKPASALKEELKSLRLQTKGRKPDLARRLVEYYMENNQIDDDEEEEEVMDMQVVTPEWNEGDDENIQPLRKFAKLPISKTAGYALAKANFLTPTPIQESALPLLSKDKESLILHAETGSGKTLTYLLPITERLWREDESEDIEGGYALILTPTRELAAQVAGIASVLAPPGSVRLVSNPTNLVRDNYEDRERSEGDFGGRFDNVVGGRKGTKIIVGSAKSIMLSLFGSSKLIPPTSKPEAKKFMADVSYLVLDEVDRLLNIKTGRGKTSKYYKKHDKPAAILTSTIAKFTLGQAQIVAASATVGRPLRRELARVLGLAPDECPRVVRATGSVEGTSTRPITTPGSLTHYAVPCDGSTSGSLLTTAAFVAKALPKIDGRGRKILFVVTKACGIQLKDAIGALKHFNVKPEPKALLDVLEADGTDRLMENHRRVTGAAGLGERSANVAFDEKDGYLLVTGEDTVRGIHLDQLDTVVVVGRPTTPDEYIHIAGRAGRAGAAGSVVNIIQYEKANALASWEGQLGISFIPMDESEIGSIQ</sequence>
<comment type="catalytic activity">
    <reaction evidence="7">
        <text>ATP + H2O = ADP + phosphate + H(+)</text>
        <dbReference type="Rhea" id="RHEA:13065"/>
        <dbReference type="ChEBI" id="CHEBI:15377"/>
        <dbReference type="ChEBI" id="CHEBI:15378"/>
        <dbReference type="ChEBI" id="CHEBI:30616"/>
        <dbReference type="ChEBI" id="CHEBI:43474"/>
        <dbReference type="ChEBI" id="CHEBI:456216"/>
        <dbReference type="EC" id="3.6.4.13"/>
    </reaction>
</comment>
<keyword evidence="13" id="KW-1185">Reference proteome</keyword>
<organism evidence="12 13">
    <name type="scientific">Chaetoceros tenuissimus</name>
    <dbReference type="NCBI Taxonomy" id="426638"/>
    <lineage>
        <taxon>Eukaryota</taxon>
        <taxon>Sar</taxon>
        <taxon>Stramenopiles</taxon>
        <taxon>Ochrophyta</taxon>
        <taxon>Bacillariophyta</taxon>
        <taxon>Coscinodiscophyceae</taxon>
        <taxon>Chaetocerotophycidae</taxon>
        <taxon>Chaetocerotales</taxon>
        <taxon>Chaetocerotaceae</taxon>
        <taxon>Chaetoceros</taxon>
    </lineage>
</organism>
<feature type="domain" description="Helicase ATP-binding" evidence="9">
    <location>
        <begin position="158"/>
        <end position="377"/>
    </location>
</feature>
<dbReference type="Gene3D" id="3.40.50.300">
    <property type="entry name" value="P-loop containing nucleotide triphosphate hydrolases"/>
    <property type="match status" value="2"/>
</dbReference>
<dbReference type="Proteomes" id="UP001054902">
    <property type="component" value="Unassembled WGS sequence"/>
</dbReference>
<dbReference type="Pfam" id="PF00270">
    <property type="entry name" value="DEAD"/>
    <property type="match status" value="1"/>
</dbReference>
<evidence type="ECO:0000313" key="12">
    <source>
        <dbReference type="EMBL" id="GFH61203.1"/>
    </source>
</evidence>
<evidence type="ECO:0000256" key="6">
    <source>
        <dbReference type="PROSITE-ProRule" id="PRU00552"/>
    </source>
</evidence>
<gene>
    <name evidence="12" type="ORF">CTEN210_17679</name>
</gene>
<evidence type="ECO:0000256" key="7">
    <source>
        <dbReference type="RuleBase" id="RU365068"/>
    </source>
</evidence>